<evidence type="ECO:0000313" key="2">
    <source>
        <dbReference type="EMBL" id="RCK80100.1"/>
    </source>
</evidence>
<dbReference type="Gene3D" id="3.30.460.10">
    <property type="entry name" value="Beta Polymerase, domain 2"/>
    <property type="match status" value="1"/>
</dbReference>
<evidence type="ECO:0000313" key="3">
    <source>
        <dbReference type="Proteomes" id="UP000252355"/>
    </source>
</evidence>
<reference evidence="2 3" key="1">
    <citation type="submission" date="2018-05" db="EMBL/GenBank/DDBJ databases">
        <title>A metagenomic window into the 2 km-deep terrestrial subsurface aquifer revealed taxonomically and functionally diverse microbial community comprising novel uncultured bacterial lineages.</title>
        <authorList>
            <person name="Kadnikov V.V."/>
            <person name="Mardanov A.V."/>
            <person name="Beletsky A.V."/>
            <person name="Banks D."/>
            <person name="Pimenov N.V."/>
            <person name="Frank Y.A."/>
            <person name="Karnachuk O.V."/>
            <person name="Ravin N.V."/>
        </authorList>
    </citation>
    <scope>NUCLEOTIDE SEQUENCE [LARGE SCALE GENOMIC DNA]</scope>
    <source>
        <strain evidence="2">BY5</strain>
    </source>
</reference>
<protein>
    <recommendedName>
        <fullName evidence="1">Polymerase nucleotidyl transferase domain-containing protein</fullName>
    </recommendedName>
</protein>
<sequence length="108" mass="12494">MLTPEERTSLDLIRAELEALLAPRRPRLILFGSKARNEETPDSDTDVAIIVPGLDRTLRQKIIEIIVRIEVERVTPLSTLILDAEEFERLKRRERRLALDIEREGIPL</sequence>
<feature type="domain" description="Polymerase nucleotidyl transferase" evidence="1">
    <location>
        <begin position="22"/>
        <end position="87"/>
    </location>
</feature>
<evidence type="ECO:0000259" key="1">
    <source>
        <dbReference type="Pfam" id="PF01909"/>
    </source>
</evidence>
<dbReference type="AlphaFoldDB" id="A0A367ZPY7"/>
<organism evidence="2 3">
    <name type="scientific">Candidatus Ozemobacter sibiricus</name>
    <dbReference type="NCBI Taxonomy" id="2268124"/>
    <lineage>
        <taxon>Bacteria</taxon>
        <taxon>Candidatus Ozemobacteria</taxon>
        <taxon>Candidatus Ozemobacterales</taxon>
        <taxon>Candidatus Ozemobacteraceae</taxon>
        <taxon>Candidatus Ozemobacter</taxon>
    </lineage>
</organism>
<dbReference type="PANTHER" id="PTHR33933:SF1">
    <property type="entry name" value="PROTEIN ADENYLYLTRANSFERASE MNTA-RELATED"/>
    <property type="match status" value="1"/>
</dbReference>
<dbReference type="InterPro" id="IPR043519">
    <property type="entry name" value="NT_sf"/>
</dbReference>
<dbReference type="InterPro" id="IPR002934">
    <property type="entry name" value="Polymerase_NTP_transf_dom"/>
</dbReference>
<comment type="caution">
    <text evidence="2">The sequence shown here is derived from an EMBL/GenBank/DDBJ whole genome shotgun (WGS) entry which is preliminary data.</text>
</comment>
<dbReference type="EMBL" id="QOQW01000008">
    <property type="protein sequence ID" value="RCK80100.1"/>
    <property type="molecule type" value="Genomic_DNA"/>
</dbReference>
<dbReference type="CDD" id="cd05403">
    <property type="entry name" value="NT_KNTase_like"/>
    <property type="match status" value="1"/>
</dbReference>
<gene>
    <name evidence="2" type="ORF">OZSIB_3604</name>
</gene>
<dbReference type="InterPro" id="IPR052548">
    <property type="entry name" value="Type_VII_TA_antitoxin"/>
</dbReference>
<accession>A0A367ZPY7</accession>
<dbReference type="GO" id="GO:0016779">
    <property type="term" value="F:nucleotidyltransferase activity"/>
    <property type="evidence" value="ECO:0007669"/>
    <property type="project" value="InterPro"/>
</dbReference>
<dbReference type="Pfam" id="PF01909">
    <property type="entry name" value="NTP_transf_2"/>
    <property type="match status" value="1"/>
</dbReference>
<dbReference type="PANTHER" id="PTHR33933">
    <property type="entry name" value="NUCLEOTIDYLTRANSFERASE"/>
    <property type="match status" value="1"/>
</dbReference>
<dbReference type="SUPFAM" id="SSF81301">
    <property type="entry name" value="Nucleotidyltransferase"/>
    <property type="match status" value="1"/>
</dbReference>
<dbReference type="Proteomes" id="UP000252355">
    <property type="component" value="Unassembled WGS sequence"/>
</dbReference>
<proteinExistence type="predicted"/>
<name>A0A367ZPY7_9BACT</name>